<name>A0A2P2M983_RHIMU</name>
<organism evidence="1">
    <name type="scientific">Rhizophora mucronata</name>
    <name type="common">Asiatic mangrove</name>
    <dbReference type="NCBI Taxonomy" id="61149"/>
    <lineage>
        <taxon>Eukaryota</taxon>
        <taxon>Viridiplantae</taxon>
        <taxon>Streptophyta</taxon>
        <taxon>Embryophyta</taxon>
        <taxon>Tracheophyta</taxon>
        <taxon>Spermatophyta</taxon>
        <taxon>Magnoliopsida</taxon>
        <taxon>eudicotyledons</taxon>
        <taxon>Gunneridae</taxon>
        <taxon>Pentapetalae</taxon>
        <taxon>rosids</taxon>
        <taxon>fabids</taxon>
        <taxon>Malpighiales</taxon>
        <taxon>Rhizophoraceae</taxon>
        <taxon>Rhizophora</taxon>
    </lineage>
</organism>
<protein>
    <submittedName>
        <fullName evidence="1">Uncharacterized protein</fullName>
    </submittedName>
</protein>
<proteinExistence type="predicted"/>
<sequence length="51" mass="5882">MKMQIGNLQVCSHLCNKQFEISGSEYDLEFCSHKKQPEQIHPTPLFQSSIT</sequence>
<reference evidence="1" key="1">
    <citation type="submission" date="2018-02" db="EMBL/GenBank/DDBJ databases">
        <title>Rhizophora mucronata_Transcriptome.</title>
        <authorList>
            <person name="Meera S.P."/>
            <person name="Sreeshan A."/>
            <person name="Augustine A."/>
        </authorList>
    </citation>
    <scope>NUCLEOTIDE SEQUENCE</scope>
    <source>
        <tissue evidence="1">Leaf</tissue>
    </source>
</reference>
<dbReference type="EMBL" id="GGEC01046275">
    <property type="protein sequence ID" value="MBX26759.1"/>
    <property type="molecule type" value="Transcribed_RNA"/>
</dbReference>
<accession>A0A2P2M983</accession>
<evidence type="ECO:0000313" key="1">
    <source>
        <dbReference type="EMBL" id="MBX26759.1"/>
    </source>
</evidence>
<dbReference type="AlphaFoldDB" id="A0A2P2M983"/>